<sequence length="461" mass="51572">MASWPLAPFSPRKSCFLAKPSFADSAVGARWQRIHRSDSHRSSPDADAIVTTPSVVDLTPDAMGAGLSVEGRQHKAGQEDDVTGDKRSLGATHDWCVMQTLDAGRWVAPQAQRSGFDFPVHWSQRQLSVKKWPWSDFLVKSNAGDLCSFSCVVKDSGRQEKLPLSLRDARVVGFHPRVLVVQVVLSRSVKLLVVDWKEGDLLATYSFQYTGGEPCYQECFLSPDASIMVSRQDSYLRRRRHHVMTPDPNIRVFRIKDGLCQRLFVIEDRLALSLSGSALSFDPRFPEGRLTVLSSTQQAAVDDSRLRPNRLRVYDLPTNRVINAAPSATDKLAHHAVHSPDGRLVAVLGINASIHIDCRTFVSCVDVYCADSLQRLWHCALQDGPCSMKSLHAFPAFSRNGSLLAIFSGESTRKVHLHRMPHHDRSLRDACRTCILHHTPRECVHQLPLPNAMLDFLLFKN</sequence>
<protein>
    <recommendedName>
        <fullName evidence="1">SOCS box domain-containing protein</fullName>
    </recommendedName>
</protein>
<dbReference type="Pfam" id="PF07525">
    <property type="entry name" value="SOCS_box"/>
    <property type="match status" value="1"/>
</dbReference>
<accession>R7V9I9</accession>
<dbReference type="AlphaFoldDB" id="R7V9I9"/>
<dbReference type="EMBL" id="AMQN01018016">
    <property type="status" value="NOT_ANNOTATED_CDS"/>
    <property type="molecule type" value="Genomic_DNA"/>
</dbReference>
<dbReference type="EMBL" id="KB293777">
    <property type="protein sequence ID" value="ELU15518.1"/>
    <property type="molecule type" value="Genomic_DNA"/>
</dbReference>
<evidence type="ECO:0000259" key="1">
    <source>
        <dbReference type="PROSITE" id="PS50225"/>
    </source>
</evidence>
<keyword evidence="4" id="KW-1185">Reference proteome</keyword>
<proteinExistence type="predicted"/>
<dbReference type="InterPro" id="IPR001496">
    <property type="entry name" value="SOCS_box"/>
</dbReference>
<evidence type="ECO:0000313" key="2">
    <source>
        <dbReference type="EMBL" id="ELU15518.1"/>
    </source>
</evidence>
<dbReference type="Proteomes" id="UP000014760">
    <property type="component" value="Unassembled WGS sequence"/>
</dbReference>
<dbReference type="GO" id="GO:0035556">
    <property type="term" value="P:intracellular signal transduction"/>
    <property type="evidence" value="ECO:0007669"/>
    <property type="project" value="InterPro"/>
</dbReference>
<dbReference type="InterPro" id="IPR011043">
    <property type="entry name" value="Gal_Oxase/kelch_b-propeller"/>
</dbReference>
<evidence type="ECO:0000313" key="3">
    <source>
        <dbReference type="EnsemblMetazoa" id="CapteP220011"/>
    </source>
</evidence>
<evidence type="ECO:0000313" key="4">
    <source>
        <dbReference type="Proteomes" id="UP000014760"/>
    </source>
</evidence>
<dbReference type="EnsemblMetazoa" id="CapteT220011">
    <property type="protein sequence ID" value="CapteP220011"/>
    <property type="gene ID" value="CapteG220011"/>
</dbReference>
<reference evidence="3" key="3">
    <citation type="submission" date="2015-06" db="UniProtKB">
        <authorList>
            <consortium name="EnsemblMetazoa"/>
        </authorList>
    </citation>
    <scope>IDENTIFICATION</scope>
</reference>
<dbReference type="InterPro" id="IPR036036">
    <property type="entry name" value="SOCS_box-like_dom_sf"/>
</dbReference>
<name>R7V9I9_CAPTE</name>
<dbReference type="HOGENOM" id="CLU_593467_0_0_1"/>
<organism evidence="2">
    <name type="scientific">Capitella teleta</name>
    <name type="common">Polychaete worm</name>
    <dbReference type="NCBI Taxonomy" id="283909"/>
    <lineage>
        <taxon>Eukaryota</taxon>
        <taxon>Metazoa</taxon>
        <taxon>Spiralia</taxon>
        <taxon>Lophotrochozoa</taxon>
        <taxon>Annelida</taxon>
        <taxon>Polychaeta</taxon>
        <taxon>Sedentaria</taxon>
        <taxon>Scolecida</taxon>
        <taxon>Capitellidae</taxon>
        <taxon>Capitella</taxon>
    </lineage>
</organism>
<dbReference type="SMART" id="SM00969">
    <property type="entry name" value="SOCS_box"/>
    <property type="match status" value="1"/>
</dbReference>
<feature type="domain" description="SOCS box" evidence="1">
    <location>
        <begin position="425"/>
        <end position="461"/>
    </location>
</feature>
<reference evidence="2 4" key="2">
    <citation type="journal article" date="2013" name="Nature">
        <title>Insights into bilaterian evolution from three spiralian genomes.</title>
        <authorList>
            <person name="Simakov O."/>
            <person name="Marletaz F."/>
            <person name="Cho S.J."/>
            <person name="Edsinger-Gonzales E."/>
            <person name="Havlak P."/>
            <person name="Hellsten U."/>
            <person name="Kuo D.H."/>
            <person name="Larsson T."/>
            <person name="Lv J."/>
            <person name="Arendt D."/>
            <person name="Savage R."/>
            <person name="Osoegawa K."/>
            <person name="de Jong P."/>
            <person name="Grimwood J."/>
            <person name="Chapman J.A."/>
            <person name="Shapiro H."/>
            <person name="Aerts A."/>
            <person name="Otillar R.P."/>
            <person name="Terry A.Y."/>
            <person name="Boore J.L."/>
            <person name="Grigoriev I.V."/>
            <person name="Lindberg D.R."/>
            <person name="Seaver E.C."/>
            <person name="Weisblat D.A."/>
            <person name="Putnam N.H."/>
            <person name="Rokhsar D.S."/>
        </authorList>
    </citation>
    <scope>NUCLEOTIDE SEQUENCE</scope>
    <source>
        <strain evidence="2 4">I ESC-2004</strain>
    </source>
</reference>
<gene>
    <name evidence="2" type="ORF">CAPTEDRAFT_220011</name>
</gene>
<dbReference type="PROSITE" id="PS50225">
    <property type="entry name" value="SOCS"/>
    <property type="match status" value="1"/>
</dbReference>
<dbReference type="SUPFAM" id="SSF158235">
    <property type="entry name" value="SOCS box-like"/>
    <property type="match status" value="1"/>
</dbReference>
<reference evidence="4" key="1">
    <citation type="submission" date="2012-12" db="EMBL/GenBank/DDBJ databases">
        <authorList>
            <person name="Hellsten U."/>
            <person name="Grimwood J."/>
            <person name="Chapman J.A."/>
            <person name="Shapiro H."/>
            <person name="Aerts A."/>
            <person name="Otillar R.P."/>
            <person name="Terry A.Y."/>
            <person name="Boore J.L."/>
            <person name="Simakov O."/>
            <person name="Marletaz F."/>
            <person name="Cho S.-J."/>
            <person name="Edsinger-Gonzales E."/>
            <person name="Havlak P."/>
            <person name="Kuo D.-H."/>
            <person name="Larsson T."/>
            <person name="Lv J."/>
            <person name="Arendt D."/>
            <person name="Savage R."/>
            <person name="Osoegawa K."/>
            <person name="de Jong P."/>
            <person name="Lindberg D.R."/>
            <person name="Seaver E.C."/>
            <person name="Weisblat D.A."/>
            <person name="Putnam N.H."/>
            <person name="Grigoriev I.V."/>
            <person name="Rokhsar D.S."/>
        </authorList>
    </citation>
    <scope>NUCLEOTIDE SEQUENCE</scope>
    <source>
        <strain evidence="4">I ESC-2004</strain>
    </source>
</reference>
<dbReference type="SUPFAM" id="SSF50965">
    <property type="entry name" value="Galactose oxidase, central domain"/>
    <property type="match status" value="1"/>
</dbReference>